<dbReference type="NCBIfam" id="TIGR00400">
    <property type="entry name" value="mgtE"/>
    <property type="match status" value="1"/>
</dbReference>
<keyword evidence="8" id="KW-0129">CBS domain</keyword>
<dbReference type="GO" id="GO:0046872">
    <property type="term" value="F:metal ion binding"/>
    <property type="evidence" value="ECO:0007669"/>
    <property type="project" value="UniProtKB-KW"/>
</dbReference>
<dbReference type="SUPFAM" id="SSF54631">
    <property type="entry name" value="CBS-domain pair"/>
    <property type="match status" value="1"/>
</dbReference>
<dbReference type="PANTHER" id="PTHR43773">
    <property type="entry name" value="MAGNESIUM TRANSPORTER MGTE"/>
    <property type="match status" value="1"/>
</dbReference>
<keyword evidence="7 9" id="KW-0472">Membrane</keyword>
<dbReference type="SUPFAM" id="SSF161093">
    <property type="entry name" value="MgtE membrane domain-like"/>
    <property type="match status" value="1"/>
</dbReference>
<dbReference type="InterPro" id="IPR006667">
    <property type="entry name" value="SLC41_membr_dom"/>
</dbReference>
<evidence type="ECO:0000256" key="1">
    <source>
        <dbReference type="ARBA" id="ARBA00004141"/>
    </source>
</evidence>
<dbReference type="SMART" id="SM00116">
    <property type="entry name" value="CBS"/>
    <property type="match status" value="2"/>
</dbReference>
<dbReference type="InterPro" id="IPR036739">
    <property type="entry name" value="SLC41_membr_dom_sf"/>
</dbReference>
<comment type="function">
    <text evidence="9">Acts as a magnesium transporter.</text>
</comment>
<dbReference type="InterPro" id="IPR038076">
    <property type="entry name" value="MgtE_N_sf"/>
</dbReference>
<name>A0A895YHF4_9ACTN</name>
<dbReference type="EMBL" id="CP070499">
    <property type="protein sequence ID" value="QSB13590.1"/>
    <property type="molecule type" value="Genomic_DNA"/>
</dbReference>
<dbReference type="Gene3D" id="1.25.60.10">
    <property type="entry name" value="MgtE N-terminal domain-like"/>
    <property type="match status" value="1"/>
</dbReference>
<feature type="transmembrane region" description="Helical" evidence="9">
    <location>
        <begin position="385"/>
        <end position="407"/>
    </location>
</feature>
<dbReference type="PANTHER" id="PTHR43773:SF1">
    <property type="entry name" value="MAGNESIUM TRANSPORTER MGTE"/>
    <property type="match status" value="1"/>
</dbReference>
<protein>
    <recommendedName>
        <fullName evidence="9">Magnesium transporter MgtE</fullName>
    </recommendedName>
</protein>
<dbReference type="InterPro" id="IPR000644">
    <property type="entry name" value="CBS_dom"/>
</dbReference>
<feature type="transmembrane region" description="Helical" evidence="9">
    <location>
        <begin position="359"/>
        <end position="379"/>
    </location>
</feature>
<feature type="domain" description="CBS" evidence="10">
    <location>
        <begin position="197"/>
        <end position="255"/>
    </location>
</feature>
<evidence type="ECO:0000256" key="7">
    <source>
        <dbReference type="ARBA" id="ARBA00023136"/>
    </source>
</evidence>
<evidence type="ECO:0000313" key="12">
    <source>
        <dbReference type="Proteomes" id="UP000662857"/>
    </source>
</evidence>
<comment type="subunit">
    <text evidence="9">Homodimer.</text>
</comment>
<feature type="transmembrane region" description="Helical" evidence="9">
    <location>
        <begin position="419"/>
        <end position="442"/>
    </location>
</feature>
<keyword evidence="9" id="KW-1003">Cell membrane</keyword>
<evidence type="ECO:0000256" key="3">
    <source>
        <dbReference type="ARBA" id="ARBA00022448"/>
    </source>
</evidence>
<evidence type="ECO:0000259" key="10">
    <source>
        <dbReference type="PROSITE" id="PS51371"/>
    </source>
</evidence>
<dbReference type="Gene3D" id="1.10.357.20">
    <property type="entry name" value="SLC41 divalent cation transporters, integral membrane domain"/>
    <property type="match status" value="1"/>
</dbReference>
<dbReference type="InterPro" id="IPR006669">
    <property type="entry name" value="MgtE_transporter"/>
</dbReference>
<proteinExistence type="inferred from homology"/>
<evidence type="ECO:0000313" key="11">
    <source>
        <dbReference type="EMBL" id="QSB13590.1"/>
    </source>
</evidence>
<dbReference type="GO" id="GO:0005886">
    <property type="term" value="C:plasma membrane"/>
    <property type="evidence" value="ECO:0007669"/>
    <property type="project" value="UniProtKB-SubCell"/>
</dbReference>
<accession>A0A895YHF4</accession>
<dbReference type="InterPro" id="IPR006668">
    <property type="entry name" value="Mg_transptr_MgtE_intracell_dom"/>
</dbReference>
<sequence length="451" mass="48841">MVTELRTLTYEGDLGSLRAWLAENGTLDITDALVRLEPEERAVSFRLLDKDRALAVFEAMDPLHQQQLLEALRDERVRELFRGLEADDQARLLDEVPATVAARLQAGLTPQQRAATAALLGYPSESAGRIMTPDFTNVRASMTAADALTKLRRAGRRPTRAQALVLPVTDDERRLTGVVDLTDLVTAAPDTRLRELVAPETLSVRVDDEQERAARLLQEADLSALPVVDKEDRLVGMITFDDAMEILEEEDTKDFSRAGGAEPLDQPYLSASVFQLARKRAPWLMMLAVAFTLTVVVLASFESALEAVPALAFFIPMLIGTGGNSGAQAATLVVRALAVGEVRFGDLARIILREMRVGLMLGALLATIAFPLVSIFYSISIGAVISLTLVGICTWASFAGGMLPLIARRLGIDPAVFSSPFITTLVDATGLLIYFSIAYVVMGDQLSGVLG</sequence>
<dbReference type="CDD" id="cd04606">
    <property type="entry name" value="CBS_pair_Mg_transporter"/>
    <property type="match status" value="1"/>
</dbReference>
<evidence type="ECO:0000256" key="8">
    <source>
        <dbReference type="PROSITE-ProRule" id="PRU00703"/>
    </source>
</evidence>
<dbReference type="PROSITE" id="PS51371">
    <property type="entry name" value="CBS"/>
    <property type="match status" value="2"/>
</dbReference>
<dbReference type="Pfam" id="PF03448">
    <property type="entry name" value="MgtE_N"/>
    <property type="match status" value="1"/>
</dbReference>
<evidence type="ECO:0000256" key="6">
    <source>
        <dbReference type="ARBA" id="ARBA00022989"/>
    </source>
</evidence>
<dbReference type="InterPro" id="IPR046342">
    <property type="entry name" value="CBS_dom_sf"/>
</dbReference>
<comment type="similarity">
    <text evidence="2 9">Belongs to the SLC41A transporter family.</text>
</comment>
<keyword evidence="12" id="KW-1185">Reference proteome</keyword>
<feature type="domain" description="CBS" evidence="10">
    <location>
        <begin position="131"/>
        <end position="196"/>
    </location>
</feature>
<dbReference type="GO" id="GO:0015095">
    <property type="term" value="F:magnesium ion transmembrane transporter activity"/>
    <property type="evidence" value="ECO:0007669"/>
    <property type="project" value="UniProtKB-UniRule"/>
</dbReference>
<dbReference type="SUPFAM" id="SSF158791">
    <property type="entry name" value="MgtE N-terminal domain-like"/>
    <property type="match status" value="1"/>
</dbReference>
<dbReference type="SMART" id="SM00924">
    <property type="entry name" value="MgtE_N"/>
    <property type="match status" value="1"/>
</dbReference>
<keyword evidence="3 9" id="KW-0813">Transport</keyword>
<keyword evidence="4 9" id="KW-0812">Transmembrane</keyword>
<evidence type="ECO:0000256" key="9">
    <source>
        <dbReference type="RuleBase" id="RU362011"/>
    </source>
</evidence>
<reference evidence="11" key="1">
    <citation type="submission" date="2021-02" db="EMBL/GenBank/DDBJ databases">
        <title>Natrosporangium hydrolyticum gen. nov., sp. nov, a haloalkaliphilic actinobacterium from a soda solonchak soil.</title>
        <authorList>
            <person name="Sorokin D.Y."/>
            <person name="Khijniak T.V."/>
            <person name="Zakharycheva A.P."/>
            <person name="Boueva O.V."/>
            <person name="Ariskina E.V."/>
            <person name="Hahnke R.L."/>
            <person name="Bunk B."/>
            <person name="Sproer C."/>
            <person name="Schumann P."/>
            <person name="Evtushenko L.I."/>
            <person name="Kublanov I.V."/>
        </authorList>
    </citation>
    <scope>NUCLEOTIDE SEQUENCE</scope>
    <source>
        <strain evidence="11">DSM 106523</strain>
    </source>
</reference>
<dbReference type="Proteomes" id="UP000662857">
    <property type="component" value="Chromosome"/>
</dbReference>
<comment type="subcellular location">
    <subcellularLocation>
        <location evidence="9">Cell membrane</location>
        <topology evidence="9">Multi-pass membrane protein</topology>
    </subcellularLocation>
    <subcellularLocation>
        <location evidence="1">Membrane</location>
        <topology evidence="1">Multi-pass membrane protein</topology>
    </subcellularLocation>
</comment>
<feature type="transmembrane region" description="Helical" evidence="9">
    <location>
        <begin position="313"/>
        <end position="338"/>
    </location>
</feature>
<organism evidence="11 12">
    <name type="scientific">Natronosporangium hydrolyticum</name>
    <dbReference type="NCBI Taxonomy" id="2811111"/>
    <lineage>
        <taxon>Bacteria</taxon>
        <taxon>Bacillati</taxon>
        <taxon>Actinomycetota</taxon>
        <taxon>Actinomycetes</taxon>
        <taxon>Micromonosporales</taxon>
        <taxon>Micromonosporaceae</taxon>
        <taxon>Natronosporangium</taxon>
    </lineage>
</organism>
<keyword evidence="6 9" id="KW-1133">Transmembrane helix</keyword>
<keyword evidence="9" id="KW-0479">Metal-binding</keyword>
<gene>
    <name evidence="11" type="primary">mgtE</name>
    <name evidence="11" type="ORF">JQS43_18655</name>
</gene>
<dbReference type="Pfam" id="PF01769">
    <property type="entry name" value="MgtE"/>
    <property type="match status" value="1"/>
</dbReference>
<keyword evidence="5 9" id="KW-0460">Magnesium</keyword>
<evidence type="ECO:0000256" key="4">
    <source>
        <dbReference type="ARBA" id="ARBA00022692"/>
    </source>
</evidence>
<dbReference type="Gene3D" id="3.10.580.10">
    <property type="entry name" value="CBS-domain"/>
    <property type="match status" value="1"/>
</dbReference>
<dbReference type="Pfam" id="PF00571">
    <property type="entry name" value="CBS"/>
    <property type="match status" value="2"/>
</dbReference>
<evidence type="ECO:0000256" key="2">
    <source>
        <dbReference type="ARBA" id="ARBA00009749"/>
    </source>
</evidence>
<dbReference type="RefSeq" id="WP_239675686.1">
    <property type="nucleotide sequence ID" value="NZ_CP070499.1"/>
</dbReference>
<evidence type="ECO:0000256" key="5">
    <source>
        <dbReference type="ARBA" id="ARBA00022842"/>
    </source>
</evidence>
<feature type="transmembrane region" description="Helical" evidence="9">
    <location>
        <begin position="283"/>
        <end position="301"/>
    </location>
</feature>
<dbReference type="KEGG" id="nhy:JQS43_18655"/>
<dbReference type="AlphaFoldDB" id="A0A895YHF4"/>